<protein>
    <submittedName>
        <fullName evidence="2">DUF550 domain-containing protein</fullName>
    </submittedName>
</protein>
<feature type="domain" description="dATP/dGTP diphosphohydrolase MazZ" evidence="1">
    <location>
        <begin position="9"/>
        <end position="100"/>
    </location>
</feature>
<dbReference type="EMBL" id="JASGBP010000001">
    <property type="protein sequence ID" value="MDI9256342.1"/>
    <property type="molecule type" value="Genomic_DNA"/>
</dbReference>
<evidence type="ECO:0000313" key="3">
    <source>
        <dbReference type="Proteomes" id="UP001230035"/>
    </source>
</evidence>
<name>A0ABT6XMZ6_9FLAO</name>
<dbReference type="RefSeq" id="WP_283238021.1">
    <property type="nucleotide sequence ID" value="NZ_JASGBP010000001.1"/>
</dbReference>
<reference evidence="2 3" key="1">
    <citation type="submission" date="2023-05" db="EMBL/GenBank/DDBJ databases">
        <title>Flavobacterium sedimenti sp. nov., isolated from the sediment.</title>
        <authorList>
            <person name="Wu N."/>
        </authorList>
    </citation>
    <scope>NUCLEOTIDE SEQUENCE [LARGE SCALE GENOMIC DNA]</scope>
    <source>
        <strain evidence="2 3">YZ-48</strain>
    </source>
</reference>
<accession>A0ABT6XMZ6</accession>
<dbReference type="Proteomes" id="UP001230035">
    <property type="component" value="Unassembled WGS sequence"/>
</dbReference>
<sequence>MKEQQFNEIIAWQKETFGQATAFSKIEHLKEEIEELAVDVAIDGIDKRLEFADCFFLLFGAAAADGMTYQDICNAIQEKFEINKKRKWGNPDENGVVKHVS</sequence>
<evidence type="ECO:0000259" key="1">
    <source>
        <dbReference type="Pfam" id="PF04447"/>
    </source>
</evidence>
<comment type="caution">
    <text evidence="2">The sequence shown here is derived from an EMBL/GenBank/DDBJ whole genome shotgun (WGS) entry which is preliminary data.</text>
</comment>
<proteinExistence type="predicted"/>
<dbReference type="InterPro" id="IPR007538">
    <property type="entry name" value="dATP/dGTP_dipphydrolase_MazZ"/>
</dbReference>
<dbReference type="Pfam" id="PF04447">
    <property type="entry name" value="dATP-dGTP_PPHyd"/>
    <property type="match status" value="1"/>
</dbReference>
<evidence type="ECO:0000313" key="2">
    <source>
        <dbReference type="EMBL" id="MDI9256342.1"/>
    </source>
</evidence>
<organism evidence="2 3">
    <name type="scientific">Flavobacterium sedimenticola</name>
    <dbReference type="NCBI Taxonomy" id="3043286"/>
    <lineage>
        <taxon>Bacteria</taxon>
        <taxon>Pseudomonadati</taxon>
        <taxon>Bacteroidota</taxon>
        <taxon>Flavobacteriia</taxon>
        <taxon>Flavobacteriales</taxon>
        <taxon>Flavobacteriaceae</taxon>
        <taxon>Flavobacterium</taxon>
    </lineage>
</organism>
<dbReference type="SUPFAM" id="SSF101386">
    <property type="entry name" value="all-alpha NTP pyrophosphatases"/>
    <property type="match status" value="1"/>
</dbReference>
<gene>
    <name evidence="2" type="ORF">QHT84_02820</name>
</gene>
<keyword evidence="3" id="KW-1185">Reference proteome</keyword>